<dbReference type="SUPFAM" id="SSF55874">
    <property type="entry name" value="ATPase domain of HSP90 chaperone/DNA topoisomerase II/histidine kinase"/>
    <property type="match status" value="1"/>
</dbReference>
<accession>A0A9D9DZK0</accession>
<dbReference type="Pfam" id="PF06580">
    <property type="entry name" value="His_kinase"/>
    <property type="match status" value="1"/>
</dbReference>
<dbReference type="InterPro" id="IPR050640">
    <property type="entry name" value="Bact_2-comp_sensor_kinase"/>
</dbReference>
<reference evidence="3" key="2">
    <citation type="journal article" date="2021" name="PeerJ">
        <title>Extensive microbial diversity within the chicken gut microbiome revealed by metagenomics and culture.</title>
        <authorList>
            <person name="Gilroy R."/>
            <person name="Ravi A."/>
            <person name="Getino M."/>
            <person name="Pursley I."/>
            <person name="Horton D.L."/>
            <person name="Alikhan N.F."/>
            <person name="Baker D."/>
            <person name="Gharbi K."/>
            <person name="Hall N."/>
            <person name="Watson M."/>
            <person name="Adriaenssens E.M."/>
            <person name="Foster-Nyarko E."/>
            <person name="Jarju S."/>
            <person name="Secka A."/>
            <person name="Antonio M."/>
            <person name="Oren A."/>
            <person name="Chaudhuri R.R."/>
            <person name="La Ragione R."/>
            <person name="Hildebrand F."/>
            <person name="Pallen M.J."/>
        </authorList>
    </citation>
    <scope>NUCLEOTIDE SEQUENCE</scope>
    <source>
        <strain evidence="3">7293</strain>
    </source>
</reference>
<dbReference type="GO" id="GO:0016020">
    <property type="term" value="C:membrane"/>
    <property type="evidence" value="ECO:0007669"/>
    <property type="project" value="InterPro"/>
</dbReference>
<keyword evidence="3" id="KW-0808">Transferase</keyword>
<feature type="domain" description="Histidine kinase" evidence="2">
    <location>
        <begin position="464"/>
        <end position="573"/>
    </location>
</feature>
<dbReference type="PANTHER" id="PTHR34220">
    <property type="entry name" value="SENSOR HISTIDINE KINASE YPDA"/>
    <property type="match status" value="1"/>
</dbReference>
<dbReference type="InterPro" id="IPR036890">
    <property type="entry name" value="HATPase_C_sf"/>
</dbReference>
<dbReference type="InterPro" id="IPR005467">
    <property type="entry name" value="His_kinase_dom"/>
</dbReference>
<name>A0A9D9DZK0_9SPIO</name>
<keyword evidence="1" id="KW-0812">Transmembrane</keyword>
<feature type="transmembrane region" description="Helical" evidence="1">
    <location>
        <begin position="21"/>
        <end position="40"/>
    </location>
</feature>
<dbReference type="PANTHER" id="PTHR34220:SF7">
    <property type="entry name" value="SENSOR HISTIDINE KINASE YPDA"/>
    <property type="match status" value="1"/>
</dbReference>
<comment type="caution">
    <text evidence="3">The sequence shown here is derived from an EMBL/GenBank/DDBJ whole genome shotgun (WGS) entry which is preliminary data.</text>
</comment>
<dbReference type="Pfam" id="PF02518">
    <property type="entry name" value="HATPase_c"/>
    <property type="match status" value="1"/>
</dbReference>
<dbReference type="GO" id="GO:0000155">
    <property type="term" value="F:phosphorelay sensor kinase activity"/>
    <property type="evidence" value="ECO:0007669"/>
    <property type="project" value="InterPro"/>
</dbReference>
<keyword evidence="1" id="KW-1133">Transmembrane helix</keyword>
<keyword evidence="1" id="KW-0472">Membrane</keyword>
<sequence length="579" mass="65353">MFDKNRLRIILSAIFRNTIPILLPTIILSALIWNGVGTGITREIDSGNISHLSQYTSSVEAQFESLEHMEAILSSSPTIRYRLRNIFVDNGTISYDEYIAMDTASDFLRSTIQYSAITDSIYIYFPNKEGWFFSSKGGMTMLSSDKDTLWFDILNDLGEDDASWSGYRLSSWADTDTYFSIISPIASSDRWDEGALILNADPDAIITMMKALIADEKGDLLILREDGIPLFSTVTAREATYLSGLLEGESKTVKDGMVLYQMEMERGWKAVLALPYKEAYQLNTFTRILIATFTSIIVFISFFTSFRRASEELENLDMLQRELNADGDIKKSKHSKALYPRLSKELFASYLSARKLNDKRTELELTALSLQLTPHFLYNTLQVIRWKTIALTGIENDASYMIDNLSSLLGYVLGDRNLFSTLEAEISATKAYIAIQQKRFSDEFDASWDISEDADGEIKIPKLILQPLVENAISHGIRGTGKHGTLHIRIYIDKGRFLKIRISDNGRGIEQEKLKRIKRALSKGARRGKQDISIGLGNVQTRLYLLFTPPRTLSLCSKEGKGTVVTFSIPLDASLFRKL</sequence>
<evidence type="ECO:0000313" key="4">
    <source>
        <dbReference type="Proteomes" id="UP000823615"/>
    </source>
</evidence>
<reference evidence="3" key="1">
    <citation type="submission" date="2020-10" db="EMBL/GenBank/DDBJ databases">
        <authorList>
            <person name="Gilroy R."/>
        </authorList>
    </citation>
    <scope>NUCLEOTIDE SEQUENCE</scope>
    <source>
        <strain evidence="3">7293</strain>
    </source>
</reference>
<dbReference type="EMBL" id="JADIMT010000085">
    <property type="protein sequence ID" value="MBO8436757.1"/>
    <property type="molecule type" value="Genomic_DNA"/>
</dbReference>
<evidence type="ECO:0000259" key="2">
    <source>
        <dbReference type="PROSITE" id="PS50109"/>
    </source>
</evidence>
<keyword evidence="3" id="KW-0418">Kinase</keyword>
<dbReference type="Proteomes" id="UP000823615">
    <property type="component" value="Unassembled WGS sequence"/>
</dbReference>
<gene>
    <name evidence="3" type="ORF">IAA97_07260</name>
</gene>
<evidence type="ECO:0000313" key="3">
    <source>
        <dbReference type="EMBL" id="MBO8436757.1"/>
    </source>
</evidence>
<dbReference type="AlphaFoldDB" id="A0A9D9DZK0"/>
<proteinExistence type="predicted"/>
<dbReference type="InterPro" id="IPR010559">
    <property type="entry name" value="Sig_transdc_His_kin_internal"/>
</dbReference>
<protein>
    <submittedName>
        <fullName evidence="3">Histidine kinase</fullName>
    </submittedName>
</protein>
<dbReference type="PROSITE" id="PS50109">
    <property type="entry name" value="HIS_KIN"/>
    <property type="match status" value="1"/>
</dbReference>
<dbReference type="Gene3D" id="3.30.565.10">
    <property type="entry name" value="Histidine kinase-like ATPase, C-terminal domain"/>
    <property type="match status" value="1"/>
</dbReference>
<dbReference type="InterPro" id="IPR003594">
    <property type="entry name" value="HATPase_dom"/>
</dbReference>
<organism evidence="3 4">
    <name type="scientific">Candidatus Ornithospirochaeta stercoripullorum</name>
    <dbReference type="NCBI Taxonomy" id="2840899"/>
    <lineage>
        <taxon>Bacteria</taxon>
        <taxon>Pseudomonadati</taxon>
        <taxon>Spirochaetota</taxon>
        <taxon>Spirochaetia</taxon>
        <taxon>Spirochaetales</taxon>
        <taxon>Spirochaetaceae</taxon>
        <taxon>Spirochaetaceae incertae sedis</taxon>
        <taxon>Candidatus Ornithospirochaeta</taxon>
    </lineage>
</organism>
<dbReference type="SMART" id="SM00387">
    <property type="entry name" value="HATPase_c"/>
    <property type="match status" value="1"/>
</dbReference>
<evidence type="ECO:0000256" key="1">
    <source>
        <dbReference type="SAM" id="Phobius"/>
    </source>
</evidence>